<keyword evidence="7" id="KW-0057">Aromatic amino acid biosynthesis</keyword>
<evidence type="ECO:0000256" key="3">
    <source>
        <dbReference type="ARBA" id="ARBA00011270"/>
    </source>
</evidence>
<comment type="pathway">
    <text evidence="2">Amino-acid biosynthesis; L-tryptophan biosynthesis; L-tryptophan from chorismate: step 5/5.</text>
</comment>
<gene>
    <name evidence="11" type="ORF">WJX74_002364</name>
</gene>
<comment type="catalytic activity">
    <reaction evidence="9">
        <text>(1S,2R)-1-C-(indol-3-yl)glycerol 3-phosphate + L-serine = D-glyceraldehyde 3-phosphate + L-tryptophan + H2O</text>
        <dbReference type="Rhea" id="RHEA:10532"/>
        <dbReference type="ChEBI" id="CHEBI:15377"/>
        <dbReference type="ChEBI" id="CHEBI:33384"/>
        <dbReference type="ChEBI" id="CHEBI:57912"/>
        <dbReference type="ChEBI" id="CHEBI:58866"/>
        <dbReference type="ChEBI" id="CHEBI:59776"/>
        <dbReference type="EC" id="4.2.1.20"/>
    </reaction>
</comment>
<evidence type="ECO:0000256" key="6">
    <source>
        <dbReference type="ARBA" id="ARBA00022822"/>
    </source>
</evidence>
<comment type="subunit">
    <text evidence="3">Tetramer of two alpha and two beta chains.</text>
</comment>
<reference evidence="11 12" key="1">
    <citation type="journal article" date="2024" name="Nat. Commun.">
        <title>Phylogenomics reveals the evolutionary origins of lichenization in chlorophyte algae.</title>
        <authorList>
            <person name="Puginier C."/>
            <person name="Libourel C."/>
            <person name="Otte J."/>
            <person name="Skaloud P."/>
            <person name="Haon M."/>
            <person name="Grisel S."/>
            <person name="Petersen M."/>
            <person name="Berrin J.G."/>
            <person name="Delaux P.M."/>
            <person name="Dal Grande F."/>
            <person name="Keller J."/>
        </authorList>
    </citation>
    <scope>NUCLEOTIDE SEQUENCE [LARGE SCALE GENOMIC DNA]</scope>
    <source>
        <strain evidence="11 12">SAG 2145</strain>
    </source>
</reference>
<evidence type="ECO:0000313" key="11">
    <source>
        <dbReference type="EMBL" id="KAK9842779.1"/>
    </source>
</evidence>
<protein>
    <recommendedName>
        <fullName evidence="4">tryptophan synthase</fullName>
        <ecNumber evidence="4">4.2.1.20</ecNumber>
    </recommendedName>
</protein>
<evidence type="ECO:0000256" key="10">
    <source>
        <dbReference type="RuleBase" id="RU003662"/>
    </source>
</evidence>
<evidence type="ECO:0000256" key="9">
    <source>
        <dbReference type="ARBA" id="ARBA00049047"/>
    </source>
</evidence>
<evidence type="ECO:0000313" key="12">
    <source>
        <dbReference type="Proteomes" id="UP001438707"/>
    </source>
</evidence>
<keyword evidence="8" id="KW-0456">Lyase</keyword>
<dbReference type="GO" id="GO:0004834">
    <property type="term" value="F:tryptophan synthase activity"/>
    <property type="evidence" value="ECO:0007669"/>
    <property type="project" value="UniProtKB-EC"/>
</dbReference>
<comment type="function">
    <text evidence="1">The alpha subunit is responsible for the aldol cleavage of indoleglycerol phosphate to indole and glyceraldehyde 3-phosphate.</text>
</comment>
<keyword evidence="6" id="KW-0822">Tryptophan biosynthesis</keyword>
<dbReference type="PANTHER" id="PTHR43406:SF1">
    <property type="entry name" value="TRYPTOPHAN SYNTHASE ALPHA CHAIN, CHLOROPLASTIC"/>
    <property type="match status" value="1"/>
</dbReference>
<dbReference type="HAMAP" id="MF_00131">
    <property type="entry name" value="Trp_synth_alpha"/>
    <property type="match status" value="1"/>
</dbReference>
<organism evidence="11 12">
    <name type="scientific">Apatococcus lobatus</name>
    <dbReference type="NCBI Taxonomy" id="904363"/>
    <lineage>
        <taxon>Eukaryota</taxon>
        <taxon>Viridiplantae</taxon>
        <taxon>Chlorophyta</taxon>
        <taxon>core chlorophytes</taxon>
        <taxon>Trebouxiophyceae</taxon>
        <taxon>Chlorellales</taxon>
        <taxon>Chlorellaceae</taxon>
        <taxon>Apatococcus</taxon>
    </lineage>
</organism>
<dbReference type="EMBL" id="JALJOS010000002">
    <property type="protein sequence ID" value="KAK9842779.1"/>
    <property type="molecule type" value="Genomic_DNA"/>
</dbReference>
<dbReference type="FunFam" id="3.20.20.70:FF:000037">
    <property type="entry name" value="Tryptophan synthase alpha chain"/>
    <property type="match status" value="1"/>
</dbReference>
<sequence length="258" mass="27460">MKELKDQGRVAFIPFLVAGDPDLETTEEALKRLDAAGADVIELGIPYSDPLADGPTIQSASTRSLAKGTTVDKVLDIVRRVSSQIRAPIVIFLYFNPILYRTIDKMCQQLADCGAKGLLVPDIALEETGQVRDVASKYGIELVLLSTPTTRPERAEAIAKVTQGFLYLVSVAGVTGQRTSMESRLEGLIAHLHSVTDKSIAVGFGVSGPSQVKQLVEWGAEGVIVGSALVKALASGDSPAEGLQAMEQLAKELRSAMP</sequence>
<dbReference type="InterPro" id="IPR013785">
    <property type="entry name" value="Aldolase_TIM"/>
</dbReference>
<dbReference type="SUPFAM" id="SSF51366">
    <property type="entry name" value="Ribulose-phoshate binding barrel"/>
    <property type="match status" value="1"/>
</dbReference>
<accession>A0AAW1SA34</accession>
<dbReference type="GO" id="GO:0005829">
    <property type="term" value="C:cytosol"/>
    <property type="evidence" value="ECO:0007669"/>
    <property type="project" value="TreeGrafter"/>
</dbReference>
<dbReference type="NCBIfam" id="TIGR00262">
    <property type="entry name" value="trpA"/>
    <property type="match status" value="1"/>
</dbReference>
<keyword evidence="5" id="KW-0028">Amino-acid biosynthesis</keyword>
<dbReference type="AlphaFoldDB" id="A0AAW1SA34"/>
<dbReference type="CDD" id="cd04724">
    <property type="entry name" value="Tryptophan_synthase_alpha"/>
    <property type="match status" value="1"/>
</dbReference>
<evidence type="ECO:0000256" key="4">
    <source>
        <dbReference type="ARBA" id="ARBA00012043"/>
    </source>
</evidence>
<proteinExistence type="inferred from homology"/>
<dbReference type="InterPro" id="IPR018204">
    <property type="entry name" value="Trp_synthase_alpha_AS"/>
</dbReference>
<dbReference type="Pfam" id="PF00290">
    <property type="entry name" value="Trp_syntA"/>
    <property type="match status" value="1"/>
</dbReference>
<evidence type="ECO:0000256" key="5">
    <source>
        <dbReference type="ARBA" id="ARBA00022605"/>
    </source>
</evidence>
<dbReference type="InterPro" id="IPR002028">
    <property type="entry name" value="Trp_synthase_suA"/>
</dbReference>
<dbReference type="Proteomes" id="UP001438707">
    <property type="component" value="Unassembled WGS sequence"/>
</dbReference>
<evidence type="ECO:0000256" key="7">
    <source>
        <dbReference type="ARBA" id="ARBA00023141"/>
    </source>
</evidence>
<dbReference type="PANTHER" id="PTHR43406">
    <property type="entry name" value="TRYPTOPHAN SYNTHASE, ALPHA CHAIN"/>
    <property type="match status" value="1"/>
</dbReference>
<dbReference type="PROSITE" id="PS00167">
    <property type="entry name" value="TRP_SYNTHASE_ALPHA"/>
    <property type="match status" value="1"/>
</dbReference>
<evidence type="ECO:0000256" key="1">
    <source>
        <dbReference type="ARBA" id="ARBA00003365"/>
    </source>
</evidence>
<dbReference type="InterPro" id="IPR011060">
    <property type="entry name" value="RibuloseP-bd_barrel"/>
</dbReference>
<evidence type="ECO:0000256" key="2">
    <source>
        <dbReference type="ARBA" id="ARBA00004733"/>
    </source>
</evidence>
<dbReference type="EC" id="4.2.1.20" evidence="4"/>
<comment type="caution">
    <text evidence="11">The sequence shown here is derived from an EMBL/GenBank/DDBJ whole genome shotgun (WGS) entry which is preliminary data.</text>
</comment>
<evidence type="ECO:0000256" key="8">
    <source>
        <dbReference type="ARBA" id="ARBA00023239"/>
    </source>
</evidence>
<name>A0AAW1SA34_9CHLO</name>
<comment type="similarity">
    <text evidence="10">Belongs to the TrpA family.</text>
</comment>
<dbReference type="Gene3D" id="3.20.20.70">
    <property type="entry name" value="Aldolase class I"/>
    <property type="match status" value="1"/>
</dbReference>
<keyword evidence="12" id="KW-1185">Reference proteome</keyword>